<proteinExistence type="predicted"/>
<dbReference type="Gene3D" id="3.80.10.10">
    <property type="entry name" value="Ribonuclease Inhibitor"/>
    <property type="match status" value="2"/>
</dbReference>
<dbReference type="EMBL" id="GL871151">
    <property type="protein sequence ID" value="EGC33230.1"/>
    <property type="molecule type" value="Genomic_DNA"/>
</dbReference>
<dbReference type="OrthoDB" id="10641881at2759"/>
<dbReference type="RefSeq" id="XP_003290223.1">
    <property type="nucleotide sequence ID" value="XM_003290175.1"/>
</dbReference>
<keyword evidence="2" id="KW-1185">Reference proteome</keyword>
<dbReference type="SUPFAM" id="SSF52058">
    <property type="entry name" value="L domain-like"/>
    <property type="match status" value="2"/>
</dbReference>
<dbReference type="InterPro" id="IPR053133">
    <property type="entry name" value="Sexual_fusion_gp"/>
</dbReference>
<dbReference type="GO" id="GO:0005886">
    <property type="term" value="C:plasma membrane"/>
    <property type="evidence" value="ECO:0000318"/>
    <property type="project" value="GO_Central"/>
</dbReference>
<dbReference type="eggNOG" id="ENOG502REXM">
    <property type="taxonomic scope" value="Eukaryota"/>
</dbReference>
<dbReference type="PANTHER" id="PTHR31093:SF7">
    <property type="entry name" value="IPT_TIG DOMAIN-CONTAINING PROTEIN"/>
    <property type="match status" value="1"/>
</dbReference>
<dbReference type="GO" id="GO:0045335">
    <property type="term" value="C:phagocytic vesicle"/>
    <property type="evidence" value="ECO:0000318"/>
    <property type="project" value="GO_Central"/>
</dbReference>
<reference evidence="2" key="1">
    <citation type="journal article" date="2011" name="Genome Biol.">
        <title>Comparative genomics of the social amoebae Dictyostelium discoideum and Dictyostelium purpureum.</title>
        <authorList>
            <consortium name="US DOE Joint Genome Institute (JGI-PGF)"/>
            <person name="Sucgang R."/>
            <person name="Kuo A."/>
            <person name="Tian X."/>
            <person name="Salerno W."/>
            <person name="Parikh A."/>
            <person name="Feasley C.L."/>
            <person name="Dalin E."/>
            <person name="Tu H."/>
            <person name="Huang E."/>
            <person name="Barry K."/>
            <person name="Lindquist E."/>
            <person name="Shapiro H."/>
            <person name="Bruce D."/>
            <person name="Schmutz J."/>
            <person name="Salamov A."/>
            <person name="Fey P."/>
            <person name="Gaudet P."/>
            <person name="Anjard C."/>
            <person name="Babu M.M."/>
            <person name="Basu S."/>
            <person name="Bushmanova Y."/>
            <person name="van der Wel H."/>
            <person name="Katoh-Kurasawa M."/>
            <person name="Dinh C."/>
            <person name="Coutinho P.M."/>
            <person name="Saito T."/>
            <person name="Elias M."/>
            <person name="Schaap P."/>
            <person name="Kay R.R."/>
            <person name="Henrissat B."/>
            <person name="Eichinger L."/>
            <person name="Rivero F."/>
            <person name="Putnam N.H."/>
            <person name="West C.M."/>
            <person name="Loomis W.F."/>
            <person name="Chisholm R.L."/>
            <person name="Shaulsky G."/>
            <person name="Strassmann J.E."/>
            <person name="Queller D.C."/>
            <person name="Kuspa A."/>
            <person name="Grigoriev I.V."/>
        </authorList>
    </citation>
    <scope>NUCLEOTIDE SEQUENCE [LARGE SCALE GENOMIC DNA]</scope>
    <source>
        <strain evidence="2">QSDP1</strain>
    </source>
</reference>
<accession>F0ZS29</accession>
<dbReference type="GeneID" id="10504602"/>
<gene>
    <name evidence="1" type="ORF">DICPUDRAFT_154716</name>
</gene>
<dbReference type="KEGG" id="dpp:DICPUDRAFT_154716"/>
<dbReference type="Proteomes" id="UP000001064">
    <property type="component" value="Unassembled WGS sequence"/>
</dbReference>
<dbReference type="GO" id="GO:0006907">
    <property type="term" value="P:pinocytosis"/>
    <property type="evidence" value="ECO:0000318"/>
    <property type="project" value="GO_Central"/>
</dbReference>
<evidence type="ECO:0000313" key="2">
    <source>
        <dbReference type="Proteomes" id="UP000001064"/>
    </source>
</evidence>
<organism evidence="1 2">
    <name type="scientific">Dictyostelium purpureum</name>
    <name type="common">Slime mold</name>
    <dbReference type="NCBI Taxonomy" id="5786"/>
    <lineage>
        <taxon>Eukaryota</taxon>
        <taxon>Amoebozoa</taxon>
        <taxon>Evosea</taxon>
        <taxon>Eumycetozoa</taxon>
        <taxon>Dictyostelia</taxon>
        <taxon>Dictyosteliales</taxon>
        <taxon>Dictyosteliaceae</taxon>
        <taxon>Dictyostelium</taxon>
    </lineage>
</organism>
<dbReference type="InterPro" id="IPR032675">
    <property type="entry name" value="LRR_dom_sf"/>
</dbReference>
<dbReference type="VEuPathDB" id="AmoebaDB:DICPUDRAFT_154716"/>
<dbReference type="InParanoid" id="F0ZS29"/>
<sequence>MTLLADGIAYNVPQTTDGTISTTTPIPGHIDRFDLLLIAGTQASDVYSYIDELSSTFLNLTGGATDVSVGFIPTENINMLKLYINGVESTILSVIPGTLGSINFTYPSVPSYGYYSFVVKLNGISIINSQIRYYKYIPKLFSDQLIIARSVLSYAGIVTNDPCSYPNYITCAQHNSMFLYVEKATVYNGGAFKNISEDLTAFWNATEINVMGNLFVLDYFYLNMYRFTKLKSLIITFQVNDIPSTAVFPSTLETLVLNTYGGSVNNRFFNSNLKQLNIYTALTGFNVSPCPVNNKLEKLFIPVTSTQGLPQNGFNLQSLDTLSISINSYQFTLPNDFDVQFPNIPNLEFRFGIQAGKNTFDFPSSVEQLTELTRFSVYGDGFYNPTKGYIDLLSSPPLSVFFSEVSQNYIVHANPGSIYYLTNSNVPVSIIDFSNYTSISVLYNNYVQPLPVNTINFNTVTELAFLNSGFYGSVPSEYCKVPLKSLYLMDNNLDGTAPSCFACFSTSEREMLLPNPYSNFNADTPRTCPSFSVETSNIIGSNVETLIVKVKGNDLGFSVSKAFPSSPDISISEPNTELTITIPPGLDTTSPFEYLFHDGLVSFSFILSYPSDSNILAKEILLKYYGISTSDPCTTSYITCKNDYIHPLDQYVDSVRVYLPSGSPVILTEDLTVFGNSSTIMLQGNIRVSDSFYFNLYKFDKLVSLYVDYQLTTVPTGIVYPQYCRFSILYYGGLVHDDLFKGLEGFYVSFSLPGYSIVSSFPVNTKVKWLSLPISPLGTLPTNGFNAPNIVSINNIIHDITDPSYIFPNNYNQFPNVYNIQFQFWPSTTVKLTYPLSVTTLPKLDTHIIYGDGFKSNSIGQFNFLTSSRLYLHLSQSSTLIKSCTQRPCITLPPGSSFSSYGNDFSLDLIDFSNYTDIRISNHIQSERKLLVNTINFDKILSIEIENSNFIGSIPEEYCSVPKLGKYGYGYGLKLANNKLNGTVPGCFKCVGGIFYATSLFPNTFLDFTPTDPPSCPTFCIDNTYNNIVATNSPTVITINGKSLGHSITPLSLLQPQAQISIPNKQIKITVPIGEGRDYKFTYYLQGPLNYSFTLSYSYEKPIITSFAFENGLLSCNGSGFSYGSNMGLVADGIAYTIPKTTNGSISVATTIPSNISRFDFELFVGNQSSGFYSYVDQLSKNYLNLTGGSTNVSGIDFVPTSDLTMLNLFINGIESTIISAQPGPLGSIKFNYPLASSYGHYSFVLQYKGVTILNSQVRYFKYVPKLFPDQLAVAKKLLEYSGITTDDPCSYPNYIKCVQHNSMFLYVEEAISYNGGSLVNVTVDLTTFWNASKISVMGNLIVLDSFYLNLNKFVRLNHLAISYQPSNIPAATILPNTLETLSLNMYGGSVDNRFFNSNLKQLDISFGVGDFSISPCPINNKLKKLYIPVTPTQGLPQNGFNLQSLDTLSISINDYQFALPNDFNVQFPNIPNLEFRFGAWSGKKTFGFPSSVEQLTKLKQLFIHGDGFITPSKGYIELLKSPPLTVWFNDVTQNYFVKANPGSSFVLMSSNVPLNNVDFKNYTSISVWYNNYVQELPVSTINFNTIKDITFTQSGFYGNVPSEYCKVPSKSLYLKSNNLNGTVPTCFVCFSTSEREMLLPNPYSNFNANTPRSCPSFNVEASSFVGSNEYTSVFTVKGTDLGFSVSKVSPLSPDVKISKPNTELVITLPPGVDTSISHQYLFHDGLISFTFTFSYPPLISSFSFNSNNELVISGSSFSPVLATIPNSFVINGASHQIATSSDGKIRVPPSIASKTTSFSFYVIVGSLQSNIVGYSTSTLLRADPVTGLNVRSGSATVTGNFGQYIDSLFSISINNEPCSFIQLTSNSVKVNYPVVSQFGSFPLKIYSNGQILTSTATYTNDFPPESEF</sequence>
<protein>
    <submittedName>
        <fullName evidence="1">Uncharacterized protein</fullName>
    </submittedName>
</protein>
<dbReference type="FunCoup" id="F0ZS29">
    <property type="interactions" value="300"/>
</dbReference>
<evidence type="ECO:0000313" key="1">
    <source>
        <dbReference type="EMBL" id="EGC33230.1"/>
    </source>
</evidence>
<dbReference type="PANTHER" id="PTHR31093">
    <property type="entry name" value="CELL SURFACE GLYCOPROTEIN GP138-RELATED-RELATED"/>
    <property type="match status" value="1"/>
</dbReference>
<name>F0ZS29_DICPU</name>